<evidence type="ECO:0000256" key="2">
    <source>
        <dbReference type="SAM" id="Phobius"/>
    </source>
</evidence>
<gene>
    <name evidence="4" type="ORF">DEO72_LG7g2197</name>
</gene>
<feature type="transmembrane region" description="Helical" evidence="2">
    <location>
        <begin position="603"/>
        <end position="624"/>
    </location>
</feature>
<evidence type="ECO:0000313" key="4">
    <source>
        <dbReference type="EMBL" id="QCE00906.1"/>
    </source>
</evidence>
<feature type="transmembrane region" description="Helical" evidence="2">
    <location>
        <begin position="557"/>
        <end position="582"/>
    </location>
</feature>
<evidence type="ECO:0000313" key="5">
    <source>
        <dbReference type="Proteomes" id="UP000501690"/>
    </source>
</evidence>
<sequence>MASSATPNGIVPEVLTPDNYEDWSIMVKNYLLSRDLWTSVIEDAEAGTTPEKEEERKKNNAKALHILQMSCGSETLSRIKESTTAKSAWNTLASLYRSRLGANADIEQGLPLLHRGLQRGDWDTGSTFVGNNRRAMYETSKLGKTDIHVAVQTGQEDMVEKLVNKASKRLLLERDTRGYTALALAAELSDTISVAKCMVDRNTDLLTIKTNDGMIPVVLAAVKGNKNMARYLYHRTPSQVFNEDSGYTSALLLTRCITSEIFDVALDLLHEYQVPLTMKFDGVTPLYALVQQPYAFPSVNPPKFWLEWLYKGLLSRLRLLVVTIFLCLPVIRKTHKKKMTHWRVVEILNSMAKRFTGFDEAKLREASVYESLLEASKSGIVEFIITLTRANPDLYWVIDEKQRGIFSYAVLYRREKIFNLVNGLKGQGKVIISRTDIFGNNLLHLIGSSVPTAELDRKSGPALQMQRELQWFKAVKRILHPKFQQAVNGDGMKPKELFTKRHEELLKDAEKWAKETATSFTIVGTLIITIVFAAAFTLPGGNDQSTGIPMFLHKTMFTTYVVSDAISLFASSTSVMTFIAILTSRYAERDFLKSLPLKLMFGLLSLLCSVLSMMVAFCSAFSLMLRDSGHYKIVNFVIAIASLSVAIFLPMQLRLLLEIFNSTFRSEINRTALKSLKCFILMFKNSTFLQVTPKIEEEVPYTMKEDKGRNKSGLLSRLRLLVVTIFLCLPVIRKTHKKKMTHWRVVEILNSMAKRFTGFDEAKLREASVYESLLEASKSGIVEFIITLTRANPDLYWVIDEKQRGIFSYAVLYRREKIFNLVNGLKGQGKVIISRTDIFGNNLLHLIGSSVPTAELDRKSGPALQMQRELQWFKAVKRILHPKFQQAVNGDGMKPKELFTKRHEELLKDAEKWAKETATSFTIVGTLIITIVFAAAFTLPGGNDQSTGIPMFLHKTMFTTYVVSDAISLFASSTSVMTFIAILTSRYAERDFLKSLPLKLMFGLLSLLCSVLSMMVAFCSAFSLMLRDSGHYKIVNFVIAIASLSVAIFLPMQLRLLLEIFNSTFRSEVLHIKKI</sequence>
<protein>
    <submittedName>
        <fullName evidence="4">Ankyrin</fullName>
    </submittedName>
</protein>
<feature type="domain" description="PGG" evidence="3">
    <location>
        <begin position="510"/>
        <end position="622"/>
    </location>
</feature>
<name>A0A4D6MHJ4_VIGUN</name>
<dbReference type="EMBL" id="CP039351">
    <property type="protein sequence ID" value="QCE00906.1"/>
    <property type="molecule type" value="Genomic_DNA"/>
</dbReference>
<evidence type="ECO:0000256" key="1">
    <source>
        <dbReference type="ARBA" id="ARBA00004413"/>
    </source>
</evidence>
<keyword evidence="2" id="KW-0472">Membrane</keyword>
<feature type="domain" description="PGG" evidence="3">
    <location>
        <begin position="911"/>
        <end position="1023"/>
    </location>
</feature>
<organism evidence="4 5">
    <name type="scientific">Vigna unguiculata</name>
    <name type="common">Cowpea</name>
    <dbReference type="NCBI Taxonomy" id="3917"/>
    <lineage>
        <taxon>Eukaryota</taxon>
        <taxon>Viridiplantae</taxon>
        <taxon>Streptophyta</taxon>
        <taxon>Embryophyta</taxon>
        <taxon>Tracheophyta</taxon>
        <taxon>Spermatophyta</taxon>
        <taxon>Magnoliopsida</taxon>
        <taxon>eudicotyledons</taxon>
        <taxon>Gunneridae</taxon>
        <taxon>Pentapetalae</taxon>
        <taxon>rosids</taxon>
        <taxon>fabids</taxon>
        <taxon>Fabales</taxon>
        <taxon>Fabaceae</taxon>
        <taxon>Papilionoideae</taxon>
        <taxon>50 kb inversion clade</taxon>
        <taxon>NPAAA clade</taxon>
        <taxon>indigoferoid/millettioid clade</taxon>
        <taxon>Phaseoleae</taxon>
        <taxon>Vigna</taxon>
    </lineage>
</organism>
<feature type="transmembrane region" description="Helical" evidence="2">
    <location>
        <begin position="636"/>
        <end position="657"/>
    </location>
</feature>
<feature type="transmembrane region" description="Helical" evidence="2">
    <location>
        <begin position="308"/>
        <end position="331"/>
    </location>
</feature>
<feature type="transmembrane region" description="Helical" evidence="2">
    <location>
        <begin position="958"/>
        <end position="983"/>
    </location>
</feature>
<comment type="subcellular location">
    <subcellularLocation>
        <location evidence="1">Cell membrane</location>
        <topology evidence="1">Peripheral membrane protein</topology>
        <orientation evidence="1">Cytoplasmic side</orientation>
    </subcellularLocation>
</comment>
<feature type="transmembrane region" description="Helical" evidence="2">
    <location>
        <begin position="918"/>
        <end position="938"/>
    </location>
</feature>
<dbReference type="Pfam" id="PF12796">
    <property type="entry name" value="Ank_2"/>
    <property type="match status" value="1"/>
</dbReference>
<proteinExistence type="predicted"/>
<dbReference type="GO" id="GO:0005886">
    <property type="term" value="C:plasma membrane"/>
    <property type="evidence" value="ECO:0007669"/>
    <property type="project" value="UniProtKB-SubCell"/>
</dbReference>
<dbReference type="PANTHER" id="PTHR24177">
    <property type="entry name" value="CASKIN"/>
    <property type="match status" value="1"/>
</dbReference>
<dbReference type="PANTHER" id="PTHR24177:SF329">
    <property type="entry name" value="ANKYRIN REPEAT PROTEIN"/>
    <property type="match status" value="1"/>
</dbReference>
<dbReference type="Proteomes" id="UP000501690">
    <property type="component" value="Linkage Group LG7"/>
</dbReference>
<keyword evidence="2" id="KW-1133">Transmembrane helix</keyword>
<dbReference type="SUPFAM" id="SSF48403">
    <property type="entry name" value="Ankyrin repeat"/>
    <property type="match status" value="1"/>
</dbReference>
<feature type="transmembrane region" description="Helical" evidence="2">
    <location>
        <begin position="1004"/>
        <end position="1025"/>
    </location>
</feature>
<reference evidence="4 5" key="1">
    <citation type="submission" date="2019-04" db="EMBL/GenBank/DDBJ databases">
        <title>An improved genome assembly and genetic linkage map for asparagus bean, Vigna unguiculata ssp. sesquipedialis.</title>
        <authorList>
            <person name="Xia Q."/>
            <person name="Zhang R."/>
            <person name="Dong Y."/>
        </authorList>
    </citation>
    <scope>NUCLEOTIDE SEQUENCE [LARGE SCALE GENOMIC DNA]</scope>
    <source>
        <tissue evidence="4">Leaf</tissue>
    </source>
</reference>
<dbReference type="Pfam" id="PF14223">
    <property type="entry name" value="Retrotran_gag_2"/>
    <property type="match status" value="1"/>
</dbReference>
<feature type="transmembrane region" description="Helical" evidence="2">
    <location>
        <begin position="1037"/>
        <end position="1058"/>
    </location>
</feature>
<keyword evidence="2" id="KW-0812">Transmembrane</keyword>
<feature type="transmembrane region" description="Helical" evidence="2">
    <location>
        <begin position="517"/>
        <end position="537"/>
    </location>
</feature>
<dbReference type="Gene3D" id="1.25.40.20">
    <property type="entry name" value="Ankyrin repeat-containing domain"/>
    <property type="match status" value="1"/>
</dbReference>
<dbReference type="AlphaFoldDB" id="A0A4D6MHJ4"/>
<dbReference type="Pfam" id="PF13962">
    <property type="entry name" value="PGG"/>
    <property type="match status" value="2"/>
</dbReference>
<dbReference type="InterPro" id="IPR036770">
    <property type="entry name" value="Ankyrin_rpt-contain_sf"/>
</dbReference>
<dbReference type="SMART" id="SM00248">
    <property type="entry name" value="ANK"/>
    <property type="match status" value="3"/>
</dbReference>
<accession>A0A4D6MHJ4</accession>
<dbReference type="InterPro" id="IPR002110">
    <property type="entry name" value="Ankyrin_rpt"/>
</dbReference>
<dbReference type="InterPro" id="IPR026961">
    <property type="entry name" value="PGG_dom"/>
</dbReference>
<keyword evidence="5" id="KW-1185">Reference proteome</keyword>
<evidence type="ECO:0000259" key="3">
    <source>
        <dbReference type="Pfam" id="PF13962"/>
    </source>
</evidence>